<gene>
    <name evidence="2" type="ORF">BDP27DRAFT_1422196</name>
</gene>
<feature type="region of interest" description="Disordered" evidence="1">
    <location>
        <begin position="1"/>
        <end position="168"/>
    </location>
</feature>
<dbReference type="AlphaFoldDB" id="A0A9P5PLQ9"/>
<proteinExistence type="predicted"/>
<dbReference type="OrthoDB" id="10615998at2759"/>
<organism evidence="2 3">
    <name type="scientific">Rhodocollybia butyracea</name>
    <dbReference type="NCBI Taxonomy" id="206335"/>
    <lineage>
        <taxon>Eukaryota</taxon>
        <taxon>Fungi</taxon>
        <taxon>Dikarya</taxon>
        <taxon>Basidiomycota</taxon>
        <taxon>Agaricomycotina</taxon>
        <taxon>Agaricomycetes</taxon>
        <taxon>Agaricomycetidae</taxon>
        <taxon>Agaricales</taxon>
        <taxon>Marasmiineae</taxon>
        <taxon>Omphalotaceae</taxon>
        <taxon>Rhodocollybia</taxon>
    </lineage>
</organism>
<protein>
    <submittedName>
        <fullName evidence="2">Uncharacterized protein</fullName>
    </submittedName>
</protein>
<feature type="compositionally biased region" description="Basic and acidic residues" evidence="1">
    <location>
        <begin position="27"/>
        <end position="38"/>
    </location>
</feature>
<evidence type="ECO:0000313" key="2">
    <source>
        <dbReference type="EMBL" id="KAF9068159.1"/>
    </source>
</evidence>
<comment type="caution">
    <text evidence="2">The sequence shown here is derived from an EMBL/GenBank/DDBJ whole genome shotgun (WGS) entry which is preliminary data.</text>
</comment>
<dbReference type="Proteomes" id="UP000772434">
    <property type="component" value="Unassembled WGS sequence"/>
</dbReference>
<sequence length="168" mass="18614">MSSLSPTCNGCGRSFKRNSDQTQHLIKTKDPRCRKATEEPVAQLRRNGSGPRIGLSSYARHKARSNPPSAQPTTPSPSPLPRESKEDSPQPFVGDFFGMDYTAADFPGFDEERLSDDESSSNDSDNEGEDLVELQWEPDRQAQKAAEHIDMDTDAVAQSSFKRDNPLL</sequence>
<evidence type="ECO:0000256" key="1">
    <source>
        <dbReference type="SAM" id="MobiDB-lite"/>
    </source>
</evidence>
<keyword evidence="3" id="KW-1185">Reference proteome</keyword>
<feature type="compositionally biased region" description="Basic and acidic residues" evidence="1">
    <location>
        <begin position="137"/>
        <end position="151"/>
    </location>
</feature>
<accession>A0A9P5PLQ9</accession>
<reference evidence="2" key="1">
    <citation type="submission" date="2020-11" db="EMBL/GenBank/DDBJ databases">
        <authorList>
            <consortium name="DOE Joint Genome Institute"/>
            <person name="Ahrendt S."/>
            <person name="Riley R."/>
            <person name="Andreopoulos W."/>
            <person name="Labutti K."/>
            <person name="Pangilinan J."/>
            <person name="Ruiz-Duenas F.J."/>
            <person name="Barrasa J.M."/>
            <person name="Sanchez-Garcia M."/>
            <person name="Camarero S."/>
            <person name="Miyauchi S."/>
            <person name="Serrano A."/>
            <person name="Linde D."/>
            <person name="Babiker R."/>
            <person name="Drula E."/>
            <person name="Ayuso-Fernandez I."/>
            <person name="Pacheco R."/>
            <person name="Padilla G."/>
            <person name="Ferreira P."/>
            <person name="Barriuso J."/>
            <person name="Kellner H."/>
            <person name="Castanera R."/>
            <person name="Alfaro M."/>
            <person name="Ramirez L."/>
            <person name="Pisabarro A.G."/>
            <person name="Kuo A."/>
            <person name="Tritt A."/>
            <person name="Lipzen A."/>
            <person name="He G."/>
            <person name="Yan M."/>
            <person name="Ng V."/>
            <person name="Cullen D."/>
            <person name="Martin F."/>
            <person name="Rosso M.-N."/>
            <person name="Henrissat B."/>
            <person name="Hibbett D."/>
            <person name="Martinez A.T."/>
            <person name="Grigoriev I.V."/>
        </authorList>
    </citation>
    <scope>NUCLEOTIDE SEQUENCE</scope>
    <source>
        <strain evidence="2">AH 40177</strain>
    </source>
</reference>
<evidence type="ECO:0000313" key="3">
    <source>
        <dbReference type="Proteomes" id="UP000772434"/>
    </source>
</evidence>
<dbReference type="EMBL" id="JADNRY010000064">
    <property type="protein sequence ID" value="KAF9068159.1"/>
    <property type="molecule type" value="Genomic_DNA"/>
</dbReference>
<feature type="compositionally biased region" description="Acidic residues" evidence="1">
    <location>
        <begin position="113"/>
        <end position="132"/>
    </location>
</feature>
<name>A0A9P5PLQ9_9AGAR</name>